<evidence type="ECO:0000313" key="3">
    <source>
        <dbReference type="Proteomes" id="UP000830454"/>
    </source>
</evidence>
<dbReference type="SUPFAM" id="SSF52317">
    <property type="entry name" value="Class I glutamine amidotransferase-like"/>
    <property type="match status" value="1"/>
</dbReference>
<dbReference type="CDD" id="cd03139">
    <property type="entry name" value="GATase1_PfpI_2"/>
    <property type="match status" value="1"/>
</dbReference>
<dbReference type="EMBL" id="CP090145">
    <property type="protein sequence ID" value="UOX33051.1"/>
    <property type="molecule type" value="Genomic_DNA"/>
</dbReference>
<dbReference type="PANTHER" id="PTHR43130:SF14">
    <property type="entry name" value="DJ-1_PFPI DOMAIN-CONTAINING PROTEIN"/>
    <property type="match status" value="1"/>
</dbReference>
<dbReference type="Gene3D" id="3.40.50.880">
    <property type="match status" value="1"/>
</dbReference>
<dbReference type="RefSeq" id="WP_246915799.1">
    <property type="nucleotide sequence ID" value="NZ_CP090145.1"/>
</dbReference>
<organism evidence="2 3">
    <name type="scientific">Flavobacterium sediminilitoris</name>
    <dbReference type="NCBI Taxonomy" id="2024526"/>
    <lineage>
        <taxon>Bacteria</taxon>
        <taxon>Pseudomonadati</taxon>
        <taxon>Bacteroidota</taxon>
        <taxon>Flavobacteriia</taxon>
        <taxon>Flavobacteriales</taxon>
        <taxon>Flavobacteriaceae</taxon>
        <taxon>Flavobacterium</taxon>
    </lineage>
</organism>
<dbReference type="InterPro" id="IPR029062">
    <property type="entry name" value="Class_I_gatase-like"/>
</dbReference>
<dbReference type="PANTHER" id="PTHR43130">
    <property type="entry name" value="ARAC-FAMILY TRANSCRIPTIONAL REGULATOR"/>
    <property type="match status" value="1"/>
</dbReference>
<dbReference type="Pfam" id="PF01965">
    <property type="entry name" value="DJ-1_PfpI"/>
    <property type="match status" value="1"/>
</dbReference>
<protein>
    <submittedName>
        <fullName evidence="2">DJ-1/PfpI family protein</fullName>
    </submittedName>
</protein>
<feature type="domain" description="DJ-1/PfpI" evidence="1">
    <location>
        <begin position="5"/>
        <end position="173"/>
    </location>
</feature>
<reference evidence="2" key="2">
    <citation type="submission" date="2022-04" db="EMBL/GenBank/DDBJ databases">
        <title>Complete Genome Sequence of Flavobacterium sediminilitoris YSM-43, Isolated from a Tidal Sediment.</title>
        <authorList>
            <person name="Lee P.A."/>
        </authorList>
    </citation>
    <scope>NUCLEOTIDE SEQUENCE</scope>
    <source>
        <strain evidence="2">YSM-43</strain>
    </source>
</reference>
<dbReference type="InterPro" id="IPR002818">
    <property type="entry name" value="DJ-1/PfpI"/>
</dbReference>
<evidence type="ECO:0000259" key="1">
    <source>
        <dbReference type="Pfam" id="PF01965"/>
    </source>
</evidence>
<dbReference type="Proteomes" id="UP000830454">
    <property type="component" value="Chromosome"/>
</dbReference>
<keyword evidence="3" id="KW-1185">Reference proteome</keyword>
<sequence>MKRNVGILIFNEAEVLDFAGPFEVFSVTSELNNYKLFNVFTIAKELKPISAVNGLSINPKFDFNNCPPIDILIISGGIGTVEQMKDHEILNWIKKIHENTEFTLSICSGSRLLGALGILDNQPYCTHKDVYKHMSKIVTNGFPQKSKRFVSSNKVYTSGGISAGIDLSFHIVEKLHGKEIAKKTAEYMEYSI</sequence>
<proteinExistence type="predicted"/>
<accession>A0ABY4HK71</accession>
<reference evidence="2" key="1">
    <citation type="submission" date="2021-12" db="EMBL/GenBank/DDBJ databases">
        <authorList>
            <person name="Cha I.-T."/>
            <person name="Lee K.-E."/>
            <person name="Park S.-J."/>
        </authorList>
    </citation>
    <scope>NUCLEOTIDE SEQUENCE</scope>
    <source>
        <strain evidence="2">YSM-43</strain>
    </source>
</reference>
<dbReference type="InterPro" id="IPR052158">
    <property type="entry name" value="INH-QAR"/>
</dbReference>
<name>A0ABY4HK71_9FLAO</name>
<evidence type="ECO:0000313" key="2">
    <source>
        <dbReference type="EMBL" id="UOX33051.1"/>
    </source>
</evidence>
<gene>
    <name evidence="2" type="ORF">LXD69_13515</name>
</gene>